<feature type="compositionally biased region" description="Low complexity" evidence="1">
    <location>
        <begin position="286"/>
        <end position="297"/>
    </location>
</feature>
<accession>A0AA39WU05</accession>
<evidence type="ECO:0000313" key="2">
    <source>
        <dbReference type="EMBL" id="KAK0621598.1"/>
    </source>
</evidence>
<name>A0AA39WU05_9PEZI</name>
<protein>
    <submittedName>
        <fullName evidence="2">Uncharacterized protein</fullName>
    </submittedName>
</protein>
<sequence>MPGQDDCLLRGNPVYSAVDNKEDEVLQHEPQPYESLAGVNGDYHQSPAVYLKEKPLASNHATSPSNQRMPSFRNPVANLDPRPIEQLHNERSYLLYNLQRQGERATKLFSKYAALETRLSSETLGKGRESRKAKKEAALLKSKISENTQQEQLILLRLGELYVEMQNRERWALVHQYHQQTQAHRPVVPLVPNMLFPPFVEAGSLFAYPAAPSSSLESSMEHGSLNTSSVLSPLSPTFVPRGGGDGGGGVAFSEDIWGLLTPTQPPPPPAPSATEQSTLSKDTRHSFSVLSSSESTSVTIPEDVEVQEQQQQHKGEVGVKFNEEPVDVRVGEAEEITGAIWGFEGGEEEEFEDDEDTDNDPGFNAWKNHLRRSICITKPPYSYKAADKRMSLPSLKTIWPHRYERATATV</sequence>
<dbReference type="AlphaFoldDB" id="A0AA39WU05"/>
<reference evidence="2" key="1">
    <citation type="submission" date="2023-06" db="EMBL/GenBank/DDBJ databases">
        <title>Genome-scale phylogeny and comparative genomics of the fungal order Sordariales.</title>
        <authorList>
            <consortium name="Lawrence Berkeley National Laboratory"/>
            <person name="Hensen N."/>
            <person name="Bonometti L."/>
            <person name="Westerberg I."/>
            <person name="Brannstrom I.O."/>
            <person name="Guillou S."/>
            <person name="Cros-Aarteil S."/>
            <person name="Calhoun S."/>
            <person name="Haridas S."/>
            <person name="Kuo A."/>
            <person name="Mondo S."/>
            <person name="Pangilinan J."/>
            <person name="Riley R."/>
            <person name="LaButti K."/>
            <person name="Andreopoulos B."/>
            <person name="Lipzen A."/>
            <person name="Chen C."/>
            <person name="Yanf M."/>
            <person name="Daum C."/>
            <person name="Ng V."/>
            <person name="Clum A."/>
            <person name="Steindorff A."/>
            <person name="Ohm R."/>
            <person name="Martin F."/>
            <person name="Silar P."/>
            <person name="Natvig D."/>
            <person name="Lalanne C."/>
            <person name="Gautier V."/>
            <person name="Ament-velasquez S.L."/>
            <person name="Kruys A."/>
            <person name="Hutchinson M.I."/>
            <person name="Powell A.J."/>
            <person name="Barry K."/>
            <person name="Miller A.N."/>
            <person name="Grigoriev I.V."/>
            <person name="Debuchy R."/>
            <person name="Gladieux P."/>
            <person name="Thoren M.H."/>
            <person name="Johannesson H."/>
        </authorList>
    </citation>
    <scope>NUCLEOTIDE SEQUENCE</scope>
    <source>
        <strain evidence="2">SMH3391-2</strain>
    </source>
</reference>
<gene>
    <name evidence="2" type="ORF">B0T17DRAFT_618026</name>
</gene>
<evidence type="ECO:0000313" key="3">
    <source>
        <dbReference type="Proteomes" id="UP001174934"/>
    </source>
</evidence>
<feature type="region of interest" description="Disordered" evidence="1">
    <location>
        <begin position="258"/>
        <end position="301"/>
    </location>
</feature>
<dbReference type="Proteomes" id="UP001174934">
    <property type="component" value="Unassembled WGS sequence"/>
</dbReference>
<organism evidence="2 3">
    <name type="scientific">Bombardia bombarda</name>
    <dbReference type="NCBI Taxonomy" id="252184"/>
    <lineage>
        <taxon>Eukaryota</taxon>
        <taxon>Fungi</taxon>
        <taxon>Dikarya</taxon>
        <taxon>Ascomycota</taxon>
        <taxon>Pezizomycotina</taxon>
        <taxon>Sordariomycetes</taxon>
        <taxon>Sordariomycetidae</taxon>
        <taxon>Sordariales</taxon>
        <taxon>Lasiosphaeriaceae</taxon>
        <taxon>Bombardia</taxon>
    </lineage>
</organism>
<evidence type="ECO:0000256" key="1">
    <source>
        <dbReference type="SAM" id="MobiDB-lite"/>
    </source>
</evidence>
<proteinExistence type="predicted"/>
<comment type="caution">
    <text evidence="2">The sequence shown here is derived from an EMBL/GenBank/DDBJ whole genome shotgun (WGS) entry which is preliminary data.</text>
</comment>
<dbReference type="EMBL" id="JAULSR010000004">
    <property type="protein sequence ID" value="KAK0621598.1"/>
    <property type="molecule type" value="Genomic_DNA"/>
</dbReference>
<keyword evidence="3" id="KW-1185">Reference proteome</keyword>